<feature type="coiled-coil region" evidence="7">
    <location>
        <begin position="149"/>
        <end position="180"/>
    </location>
</feature>
<dbReference type="InterPro" id="IPR029068">
    <property type="entry name" value="Glyas_Bleomycin-R_OHBP_Dase"/>
</dbReference>
<dbReference type="InterPro" id="IPR013325">
    <property type="entry name" value="RNA_pol_sigma_r2"/>
</dbReference>
<dbReference type="InterPro" id="IPR004360">
    <property type="entry name" value="Glyas_Fos-R_dOase_dom"/>
</dbReference>
<evidence type="ECO:0000259" key="8">
    <source>
        <dbReference type="PROSITE" id="PS51819"/>
    </source>
</evidence>
<dbReference type="NCBIfam" id="TIGR02937">
    <property type="entry name" value="sigma70-ECF"/>
    <property type="match status" value="1"/>
</dbReference>
<dbReference type="Gene3D" id="1.10.1740.10">
    <property type="match status" value="1"/>
</dbReference>
<dbReference type="InterPro" id="IPR013324">
    <property type="entry name" value="RNA_pol_sigma_r3/r4-like"/>
</dbReference>
<dbReference type="Proteomes" id="UP001519287">
    <property type="component" value="Unassembled WGS sequence"/>
</dbReference>
<dbReference type="PROSITE" id="PS01063">
    <property type="entry name" value="SIGMA70_ECF"/>
    <property type="match status" value="1"/>
</dbReference>
<evidence type="ECO:0000313" key="9">
    <source>
        <dbReference type="EMBL" id="MBP1994862.1"/>
    </source>
</evidence>
<evidence type="ECO:0000256" key="3">
    <source>
        <dbReference type="ARBA" id="ARBA00023082"/>
    </source>
</evidence>
<dbReference type="InterPro" id="IPR039425">
    <property type="entry name" value="RNA_pol_sigma-70-like"/>
</dbReference>
<reference evidence="9 10" key="1">
    <citation type="submission" date="2021-03" db="EMBL/GenBank/DDBJ databases">
        <title>Genomic Encyclopedia of Type Strains, Phase IV (KMG-IV): sequencing the most valuable type-strain genomes for metagenomic binning, comparative biology and taxonomic classification.</title>
        <authorList>
            <person name="Goeker M."/>
        </authorList>
    </citation>
    <scope>NUCLEOTIDE SEQUENCE [LARGE SCALE GENOMIC DNA]</scope>
    <source>
        <strain evidence="9 10">DSM 26048</strain>
    </source>
</reference>
<dbReference type="InterPro" id="IPR013249">
    <property type="entry name" value="RNA_pol_sigma70_r4_t2"/>
</dbReference>
<evidence type="ECO:0000256" key="6">
    <source>
        <dbReference type="RuleBase" id="RU000716"/>
    </source>
</evidence>
<dbReference type="InterPro" id="IPR000838">
    <property type="entry name" value="RNA_pol_sigma70_ECF_CS"/>
</dbReference>
<protein>
    <recommendedName>
        <fullName evidence="6">RNA polymerase sigma factor</fullName>
    </recommendedName>
</protein>
<gene>
    <name evidence="9" type="ORF">J2Z66_006503</name>
</gene>
<keyword evidence="5 6" id="KW-0804">Transcription</keyword>
<dbReference type="InterPro" id="IPR037523">
    <property type="entry name" value="VOC_core"/>
</dbReference>
<dbReference type="InterPro" id="IPR014284">
    <property type="entry name" value="RNA_pol_sigma-70_dom"/>
</dbReference>
<evidence type="ECO:0000256" key="1">
    <source>
        <dbReference type="ARBA" id="ARBA00010641"/>
    </source>
</evidence>
<keyword evidence="2 6" id="KW-0805">Transcription regulation</keyword>
<dbReference type="InterPro" id="IPR007627">
    <property type="entry name" value="RNA_pol_sigma70_r2"/>
</dbReference>
<dbReference type="PROSITE" id="PS51819">
    <property type="entry name" value="VOC"/>
    <property type="match status" value="1"/>
</dbReference>
<accession>A0ABS4J4V3</accession>
<sequence>MPFDEQEIVLSASRGDVDAFRRLISKYANAVYAVALNRLGQGSDAEDVAQEVFIKAWYNLIRLEQPGKFGSWLMAIARNTAEDWWRKHGRQREEQLEEELFLAKQSTEEEVLQREHVRAVRMALKQLDEKYRIVAIMYFISGFTVREIAEFLQVTVSATESRLRRAKDKLKKELFELAEQTMSKQKLGETFEDHVVKRIVGISCINFPVKNVDVSAWWYVQHLGCKLVREPIRFKEGANAIIQLGENGPNVFLLEETERTPLHFTRNGVPASLFELKTNDIESFYAQLKEEGVQVGERYDNVPCSKYFDVIDPDGNTITIAEWY</sequence>
<evidence type="ECO:0000256" key="2">
    <source>
        <dbReference type="ARBA" id="ARBA00023015"/>
    </source>
</evidence>
<organism evidence="9 10">
    <name type="scientific">Paenibacillus eucommiae</name>
    <dbReference type="NCBI Taxonomy" id="1355755"/>
    <lineage>
        <taxon>Bacteria</taxon>
        <taxon>Bacillati</taxon>
        <taxon>Bacillota</taxon>
        <taxon>Bacilli</taxon>
        <taxon>Bacillales</taxon>
        <taxon>Paenibacillaceae</taxon>
        <taxon>Paenibacillus</taxon>
    </lineage>
</organism>
<dbReference type="SUPFAM" id="SSF88659">
    <property type="entry name" value="Sigma3 and sigma4 domains of RNA polymerase sigma factors"/>
    <property type="match status" value="1"/>
</dbReference>
<keyword evidence="3 6" id="KW-0731">Sigma factor</keyword>
<dbReference type="Gene3D" id="1.10.10.10">
    <property type="entry name" value="Winged helix-like DNA-binding domain superfamily/Winged helix DNA-binding domain"/>
    <property type="match status" value="1"/>
</dbReference>
<comment type="similarity">
    <text evidence="1 6">Belongs to the sigma-70 factor family. ECF subfamily.</text>
</comment>
<dbReference type="Pfam" id="PF00903">
    <property type="entry name" value="Glyoxalase"/>
    <property type="match status" value="1"/>
</dbReference>
<dbReference type="Pfam" id="PF04542">
    <property type="entry name" value="Sigma70_r2"/>
    <property type="match status" value="1"/>
</dbReference>
<dbReference type="CDD" id="cd06587">
    <property type="entry name" value="VOC"/>
    <property type="match status" value="1"/>
</dbReference>
<dbReference type="SUPFAM" id="SSF54593">
    <property type="entry name" value="Glyoxalase/Bleomycin resistance protein/Dihydroxybiphenyl dioxygenase"/>
    <property type="match status" value="1"/>
</dbReference>
<dbReference type="Pfam" id="PF08281">
    <property type="entry name" value="Sigma70_r4_2"/>
    <property type="match status" value="1"/>
</dbReference>
<keyword evidence="7" id="KW-0175">Coiled coil</keyword>
<dbReference type="InterPro" id="IPR036388">
    <property type="entry name" value="WH-like_DNA-bd_sf"/>
</dbReference>
<keyword evidence="4 6" id="KW-0238">DNA-binding</keyword>
<dbReference type="PANTHER" id="PTHR43133:SF8">
    <property type="entry name" value="RNA POLYMERASE SIGMA FACTOR HI_1459-RELATED"/>
    <property type="match status" value="1"/>
</dbReference>
<dbReference type="Gene3D" id="3.10.180.10">
    <property type="entry name" value="2,3-Dihydroxybiphenyl 1,2-Dioxygenase, domain 1"/>
    <property type="match status" value="1"/>
</dbReference>
<evidence type="ECO:0000256" key="5">
    <source>
        <dbReference type="ARBA" id="ARBA00023163"/>
    </source>
</evidence>
<comment type="caution">
    <text evidence="9">The sequence shown here is derived from an EMBL/GenBank/DDBJ whole genome shotgun (WGS) entry which is preliminary data.</text>
</comment>
<dbReference type="CDD" id="cd06171">
    <property type="entry name" value="Sigma70_r4"/>
    <property type="match status" value="1"/>
</dbReference>
<dbReference type="RefSeq" id="WP_209976692.1">
    <property type="nucleotide sequence ID" value="NZ_JAGGLB010000029.1"/>
</dbReference>
<dbReference type="PANTHER" id="PTHR43133">
    <property type="entry name" value="RNA POLYMERASE ECF-TYPE SIGMA FACTO"/>
    <property type="match status" value="1"/>
</dbReference>
<evidence type="ECO:0000256" key="7">
    <source>
        <dbReference type="SAM" id="Coils"/>
    </source>
</evidence>
<name>A0ABS4J4V3_9BACL</name>
<evidence type="ECO:0000313" key="10">
    <source>
        <dbReference type="Proteomes" id="UP001519287"/>
    </source>
</evidence>
<dbReference type="SUPFAM" id="SSF88946">
    <property type="entry name" value="Sigma2 domain of RNA polymerase sigma factors"/>
    <property type="match status" value="1"/>
</dbReference>
<feature type="domain" description="VOC" evidence="8">
    <location>
        <begin position="201"/>
        <end position="323"/>
    </location>
</feature>
<keyword evidence="10" id="KW-1185">Reference proteome</keyword>
<evidence type="ECO:0000256" key="4">
    <source>
        <dbReference type="ARBA" id="ARBA00023125"/>
    </source>
</evidence>
<proteinExistence type="inferred from homology"/>
<dbReference type="EMBL" id="JAGGLB010000029">
    <property type="protein sequence ID" value="MBP1994862.1"/>
    <property type="molecule type" value="Genomic_DNA"/>
</dbReference>